<dbReference type="PANTHER" id="PTHR15141:SF76">
    <property type="entry name" value="TRANSCRIPTION ELONGATION FACTOR B POLYPEPTIDE 3"/>
    <property type="match status" value="1"/>
</dbReference>
<dbReference type="Proteomes" id="UP000076632">
    <property type="component" value="Unassembled WGS sequence"/>
</dbReference>
<dbReference type="Gene3D" id="6.10.250.3180">
    <property type="match status" value="1"/>
</dbReference>
<feature type="compositionally biased region" description="Polar residues" evidence="1">
    <location>
        <begin position="289"/>
        <end position="322"/>
    </location>
</feature>
<dbReference type="InterPro" id="IPR051870">
    <property type="entry name" value="Elongin-A_domain"/>
</dbReference>
<feature type="region of interest" description="Disordered" evidence="1">
    <location>
        <begin position="121"/>
        <end position="181"/>
    </location>
</feature>
<proteinExistence type="predicted"/>
<feature type="compositionally biased region" description="Low complexity" evidence="1">
    <location>
        <begin position="251"/>
        <end position="260"/>
    </location>
</feature>
<dbReference type="STRING" id="1328760.A0A165I8A7"/>
<keyword evidence="3" id="KW-1185">Reference proteome</keyword>
<reference evidence="2 3" key="1">
    <citation type="journal article" date="2016" name="Fungal Biol.">
        <title>The genome of Xylona heveae provides a window into fungal endophytism.</title>
        <authorList>
            <person name="Gazis R."/>
            <person name="Kuo A."/>
            <person name="Riley R."/>
            <person name="LaButti K."/>
            <person name="Lipzen A."/>
            <person name="Lin J."/>
            <person name="Amirebrahimi M."/>
            <person name="Hesse C.N."/>
            <person name="Spatafora J.W."/>
            <person name="Henrissat B."/>
            <person name="Hainaut M."/>
            <person name="Grigoriev I.V."/>
            <person name="Hibbett D.S."/>
        </authorList>
    </citation>
    <scope>NUCLEOTIDE SEQUENCE [LARGE SCALE GENOMIC DNA]</scope>
    <source>
        <strain evidence="2 3">TC161</strain>
    </source>
</reference>
<dbReference type="GO" id="GO:0070449">
    <property type="term" value="C:elongin complex"/>
    <property type="evidence" value="ECO:0007669"/>
    <property type="project" value="InterPro"/>
</dbReference>
<dbReference type="EMBL" id="KV407456">
    <property type="protein sequence ID" value="KZF24529.1"/>
    <property type="molecule type" value="Genomic_DNA"/>
</dbReference>
<feature type="compositionally biased region" description="Polar residues" evidence="1">
    <location>
        <begin position="231"/>
        <end position="240"/>
    </location>
</feature>
<dbReference type="RefSeq" id="XP_018190084.1">
    <property type="nucleotide sequence ID" value="XM_018335903.1"/>
</dbReference>
<dbReference type="InParanoid" id="A0A165I8A7"/>
<dbReference type="GeneID" id="28901040"/>
<feature type="compositionally biased region" description="Polar residues" evidence="1">
    <location>
        <begin position="156"/>
        <end position="177"/>
    </location>
</feature>
<dbReference type="PANTHER" id="PTHR15141">
    <property type="entry name" value="TRANSCRIPTION ELONGATION FACTOR B POLYPEPTIDE 3"/>
    <property type="match status" value="1"/>
</dbReference>
<dbReference type="OMA" id="DCWYDVY"/>
<gene>
    <name evidence="2" type="ORF">L228DRAFT_281593</name>
</gene>
<evidence type="ECO:0008006" key="4">
    <source>
        <dbReference type="Google" id="ProtNLM"/>
    </source>
</evidence>
<evidence type="ECO:0000256" key="1">
    <source>
        <dbReference type="SAM" id="MobiDB-lite"/>
    </source>
</evidence>
<dbReference type="Pfam" id="PF06881">
    <property type="entry name" value="Elongin_A"/>
    <property type="match status" value="1"/>
</dbReference>
<sequence>MPAVSLYQLARKACVRNINSIQDIGDIPYELIRPVLIKLENPAQLRSIEENSPQICGHDAEIWMEFIKRDVPQWESKLHEPKNPKNWYKVYKKLRDESQAEVEKDAEMLKAAFDGLKSEKAKHTSRVVDPSSVPRLPRDRGMRVEGGRAKGPGTVRTGNQSLLSFGTGSRTKTNTGKSVMEKARREAREMSLFSVRKSVLATPTHRLSDKATQVRHVPRGMLDEHRRPTTPRYNDPSTASDAKPAMIYAPRRGSVARSGASAGGTGMTSEERERRLRAVAQGKPIESSGPPSGSVISASNVKPSSALGNTTRPSDSRPTFPSSAYKAPPIRPPPRPQGEPIERKRPSVNPFMPAKKRRPA</sequence>
<dbReference type="AlphaFoldDB" id="A0A165I8A7"/>
<dbReference type="InterPro" id="IPR010684">
    <property type="entry name" value="RNA_pol_II_trans_fac_SIII_A"/>
</dbReference>
<feature type="region of interest" description="Disordered" evidence="1">
    <location>
        <begin position="220"/>
        <end position="360"/>
    </location>
</feature>
<name>A0A165I8A7_XYLHT</name>
<accession>A0A165I8A7</accession>
<dbReference type="OrthoDB" id="21513at2759"/>
<feature type="compositionally biased region" description="Basic and acidic residues" evidence="1">
    <location>
        <begin position="136"/>
        <end position="148"/>
    </location>
</feature>
<evidence type="ECO:0000313" key="2">
    <source>
        <dbReference type="EMBL" id="KZF24529.1"/>
    </source>
</evidence>
<dbReference type="GO" id="GO:0006368">
    <property type="term" value="P:transcription elongation by RNA polymerase II"/>
    <property type="evidence" value="ECO:0007669"/>
    <property type="project" value="InterPro"/>
</dbReference>
<organism evidence="2 3">
    <name type="scientific">Xylona heveae (strain CBS 132557 / TC161)</name>
    <dbReference type="NCBI Taxonomy" id="1328760"/>
    <lineage>
        <taxon>Eukaryota</taxon>
        <taxon>Fungi</taxon>
        <taxon>Dikarya</taxon>
        <taxon>Ascomycota</taxon>
        <taxon>Pezizomycotina</taxon>
        <taxon>Xylonomycetes</taxon>
        <taxon>Xylonales</taxon>
        <taxon>Xylonaceae</taxon>
        <taxon>Xylona</taxon>
    </lineage>
</organism>
<protein>
    <recommendedName>
        <fullName evidence="4">RNA polymerase II transcription factor SIII subunit A</fullName>
    </recommendedName>
</protein>
<evidence type="ECO:0000313" key="3">
    <source>
        <dbReference type="Proteomes" id="UP000076632"/>
    </source>
</evidence>